<dbReference type="RefSeq" id="WP_123881492.1">
    <property type="nucleotide sequence ID" value="NZ_CP033920.1"/>
</dbReference>
<reference evidence="4" key="3">
    <citation type="submission" date="2018-11" db="EMBL/GenBank/DDBJ databases">
        <title>Proposal to divide the Flavobacteriaceae and reorganize its genera based on Amino Acid Identity values calculated from whole genome sequences.</title>
        <authorList>
            <person name="Nicholson A.C."/>
            <person name="Gulvik C.A."/>
            <person name="Whitney A.M."/>
            <person name="Humrighouse B.W."/>
            <person name="Bell M."/>
            <person name="Holmes B."/>
            <person name="Steigerwalt A.G."/>
            <person name="Villarma A."/>
            <person name="Sheth M."/>
            <person name="Batra D."/>
            <person name="Pryor J."/>
            <person name="Bernardet J.-F."/>
            <person name="Hugo C."/>
            <person name="Kampfer P."/>
            <person name="Newman J."/>
            <person name="McQuiston J.R."/>
        </authorList>
    </citation>
    <scope>NUCLEOTIDE SEQUENCE [LARGE SCALE GENOMIC DNA]</scope>
    <source>
        <strain evidence="4">G0188</strain>
    </source>
</reference>
<accession>A0A3G6M4R1</accession>
<dbReference type="AlphaFoldDB" id="A0A376E3A0"/>
<dbReference type="Proteomes" id="UP000255224">
    <property type="component" value="Unassembled WGS sequence"/>
</dbReference>
<evidence type="ECO:0000313" key="3">
    <source>
        <dbReference type="Proteomes" id="UP000255224"/>
    </source>
</evidence>
<protein>
    <submittedName>
        <fullName evidence="1">Transposase</fullName>
    </submittedName>
</protein>
<gene>
    <name evidence="1" type="ORF">EG346_21870</name>
    <name evidence="2" type="ORF">NCTC13533_03071</name>
</gene>
<dbReference type="OrthoDB" id="1270539at2"/>
<organism evidence="2 3">
    <name type="scientific">Chryseobacterium carnipullorum</name>
    <dbReference type="NCBI Taxonomy" id="1124835"/>
    <lineage>
        <taxon>Bacteria</taxon>
        <taxon>Pseudomonadati</taxon>
        <taxon>Bacteroidota</taxon>
        <taxon>Flavobacteriia</taxon>
        <taxon>Flavobacteriales</taxon>
        <taxon>Weeksellaceae</taxon>
        <taxon>Chryseobacterium group</taxon>
        <taxon>Chryseobacterium</taxon>
    </lineage>
</organism>
<evidence type="ECO:0000313" key="4">
    <source>
        <dbReference type="Proteomes" id="UP000273270"/>
    </source>
</evidence>
<proteinExistence type="predicted"/>
<dbReference type="KEGG" id="ccau:EG346_21870"/>
<dbReference type="Proteomes" id="UP000273270">
    <property type="component" value="Chromosome"/>
</dbReference>
<reference evidence="1" key="2">
    <citation type="submission" date="2018-11" db="EMBL/GenBank/DDBJ databases">
        <title>Proposal to divide the Flavobacteriaceae and reorganize its genera based on Amino Acid Identity values calculated from whole genome sequences.</title>
        <authorList>
            <person name="Nicholson A.C."/>
            <person name="Gulvik C.A."/>
            <person name="Whitney A.M."/>
            <person name="Humrighouse B.W."/>
            <person name="Bell M."/>
            <person name="Holmes B."/>
            <person name="Steigerwalt A."/>
            <person name="Villarma A."/>
            <person name="Sheth M."/>
            <person name="Batra D."/>
            <person name="Pryor J."/>
            <person name="Bernardet J.-F."/>
            <person name="Hugo C."/>
            <person name="Kampfer P."/>
            <person name="Newman J."/>
            <person name="Mcquiston J.R."/>
        </authorList>
    </citation>
    <scope>NUCLEOTIDE SEQUENCE [LARGE SCALE GENOMIC DNA]</scope>
    <source>
        <strain evidence="1">G0188</strain>
    </source>
</reference>
<sequence length="120" mass="14265">MKSFKPFHKKKLALAEIVNCILYKLKTGVQWEYFPVKSLFEDKVLSYQSVFYHYRKWFISNVWEDCWIQLLSKNKSKLEISSGDLDGSHTYALRGGEDVAYQGQKRERPVRTALYFTDRQ</sequence>
<evidence type="ECO:0000313" key="2">
    <source>
        <dbReference type="EMBL" id="STD01168.1"/>
    </source>
</evidence>
<evidence type="ECO:0000313" key="1">
    <source>
        <dbReference type="EMBL" id="AZA50660.1"/>
    </source>
</evidence>
<name>A0A376E3A0_CHRCU</name>
<reference evidence="2 3" key="1">
    <citation type="submission" date="2018-06" db="EMBL/GenBank/DDBJ databases">
        <authorList>
            <consortium name="Pathogen Informatics"/>
            <person name="Doyle S."/>
        </authorList>
    </citation>
    <scope>NUCLEOTIDE SEQUENCE [LARGE SCALE GENOMIC DNA]</scope>
    <source>
        <strain evidence="2 3">NCTC13533</strain>
    </source>
</reference>
<dbReference type="EMBL" id="UFVQ01000003">
    <property type="protein sequence ID" value="STD01168.1"/>
    <property type="molecule type" value="Genomic_DNA"/>
</dbReference>
<dbReference type="EMBL" id="CP033920">
    <property type="protein sequence ID" value="AZA50660.1"/>
    <property type="molecule type" value="Genomic_DNA"/>
</dbReference>
<keyword evidence="4" id="KW-1185">Reference proteome</keyword>
<accession>A0A376E3A0</accession>